<accession>A0A9J6EBB1</accession>
<evidence type="ECO:0000313" key="16">
    <source>
        <dbReference type="EMBL" id="KAH8031365.1"/>
    </source>
</evidence>
<evidence type="ECO:0000256" key="10">
    <source>
        <dbReference type="ARBA" id="ARBA00023242"/>
    </source>
</evidence>
<dbReference type="GO" id="GO:0043066">
    <property type="term" value="P:negative regulation of apoptotic process"/>
    <property type="evidence" value="ECO:0007669"/>
    <property type="project" value="TreeGrafter"/>
</dbReference>
<evidence type="ECO:0000256" key="14">
    <source>
        <dbReference type="ARBA" id="ARBA00042401"/>
    </source>
</evidence>
<feature type="domain" description="UBC core" evidence="15">
    <location>
        <begin position="148"/>
        <end position="304"/>
    </location>
</feature>
<evidence type="ECO:0000256" key="13">
    <source>
        <dbReference type="ARBA" id="ARBA00042316"/>
    </source>
</evidence>
<dbReference type="PROSITE" id="PS50127">
    <property type="entry name" value="UBC_2"/>
    <property type="match status" value="1"/>
</dbReference>
<dbReference type="GO" id="GO:0005737">
    <property type="term" value="C:cytoplasm"/>
    <property type="evidence" value="ECO:0007669"/>
    <property type="project" value="UniProtKB-SubCell"/>
</dbReference>
<keyword evidence="8" id="KW-0833">Ubl conjugation pathway</keyword>
<dbReference type="GO" id="GO:0061631">
    <property type="term" value="F:ubiquitin conjugating enzyme activity"/>
    <property type="evidence" value="ECO:0007669"/>
    <property type="project" value="UniProtKB-EC"/>
</dbReference>
<evidence type="ECO:0000256" key="6">
    <source>
        <dbReference type="ARBA" id="ARBA00022703"/>
    </source>
</evidence>
<dbReference type="AlphaFoldDB" id="A0A9J6EBB1"/>
<evidence type="ECO:0000313" key="17">
    <source>
        <dbReference type="Proteomes" id="UP000821866"/>
    </source>
</evidence>
<dbReference type="GO" id="GO:0005524">
    <property type="term" value="F:ATP binding"/>
    <property type="evidence" value="ECO:0007669"/>
    <property type="project" value="UniProtKB-KW"/>
</dbReference>
<dbReference type="SMART" id="SM00212">
    <property type="entry name" value="UBCc"/>
    <property type="match status" value="1"/>
</dbReference>
<keyword evidence="4" id="KW-0963">Cytoplasm</keyword>
<keyword evidence="9" id="KW-0067">ATP-binding</keyword>
<reference evidence="16" key="1">
    <citation type="journal article" date="2020" name="Cell">
        <title>Large-Scale Comparative Analyses of Tick Genomes Elucidate Their Genetic Diversity and Vector Capacities.</title>
        <authorList>
            <consortium name="Tick Genome and Microbiome Consortium (TIGMIC)"/>
            <person name="Jia N."/>
            <person name="Wang J."/>
            <person name="Shi W."/>
            <person name="Du L."/>
            <person name="Sun Y."/>
            <person name="Zhan W."/>
            <person name="Jiang J.F."/>
            <person name="Wang Q."/>
            <person name="Zhang B."/>
            <person name="Ji P."/>
            <person name="Bell-Sakyi L."/>
            <person name="Cui X.M."/>
            <person name="Yuan T.T."/>
            <person name="Jiang B.G."/>
            <person name="Yang W.F."/>
            <person name="Lam T.T."/>
            <person name="Chang Q.C."/>
            <person name="Ding S.J."/>
            <person name="Wang X.J."/>
            <person name="Zhu J.G."/>
            <person name="Ruan X.D."/>
            <person name="Zhao L."/>
            <person name="Wei J.T."/>
            <person name="Ye R.Z."/>
            <person name="Que T.C."/>
            <person name="Du C.H."/>
            <person name="Zhou Y.H."/>
            <person name="Cheng J.X."/>
            <person name="Dai P.F."/>
            <person name="Guo W.B."/>
            <person name="Han X.H."/>
            <person name="Huang E.J."/>
            <person name="Li L.F."/>
            <person name="Wei W."/>
            <person name="Gao Y.C."/>
            <person name="Liu J.Z."/>
            <person name="Shao H.Z."/>
            <person name="Wang X."/>
            <person name="Wang C.C."/>
            <person name="Yang T.C."/>
            <person name="Huo Q.B."/>
            <person name="Li W."/>
            <person name="Chen H.Y."/>
            <person name="Chen S.E."/>
            <person name="Zhou L.G."/>
            <person name="Ni X.B."/>
            <person name="Tian J.H."/>
            <person name="Sheng Y."/>
            <person name="Liu T."/>
            <person name="Pan Y.S."/>
            <person name="Xia L.Y."/>
            <person name="Li J."/>
            <person name="Zhao F."/>
            <person name="Cao W.C."/>
        </authorList>
    </citation>
    <scope>NUCLEOTIDE SEQUENCE</scope>
    <source>
        <strain evidence="16">Rmic-2018</strain>
    </source>
</reference>
<evidence type="ECO:0000259" key="15">
    <source>
        <dbReference type="PROSITE" id="PS50127"/>
    </source>
</evidence>
<dbReference type="VEuPathDB" id="VectorBase:LOC119164707"/>
<dbReference type="PANTHER" id="PTHR46116">
    <property type="entry name" value="(E3-INDEPENDENT) E2 UBIQUITIN-CONJUGATING ENZYME"/>
    <property type="match status" value="1"/>
</dbReference>
<dbReference type="Pfam" id="PF00179">
    <property type="entry name" value="UQ_con"/>
    <property type="match status" value="1"/>
</dbReference>
<evidence type="ECO:0000256" key="8">
    <source>
        <dbReference type="ARBA" id="ARBA00022786"/>
    </source>
</evidence>
<comment type="subcellular location">
    <subcellularLocation>
        <location evidence="2">Cytoplasm</location>
    </subcellularLocation>
    <subcellularLocation>
        <location evidence="1">Nucleus</location>
    </subcellularLocation>
</comment>
<dbReference type="InterPro" id="IPR000608">
    <property type="entry name" value="UBC"/>
</dbReference>
<keyword evidence="10" id="KW-0539">Nucleus</keyword>
<comment type="caution">
    <text evidence="16">The sequence shown here is derived from an EMBL/GenBank/DDBJ whole genome shotgun (WGS) entry which is preliminary data.</text>
</comment>
<gene>
    <name evidence="16" type="ORF">HPB51_016549</name>
</gene>
<dbReference type="GO" id="GO:0004869">
    <property type="term" value="F:cysteine-type endopeptidase inhibitor activity"/>
    <property type="evidence" value="ECO:0007669"/>
    <property type="project" value="TreeGrafter"/>
</dbReference>
<sequence>MFFHCVSNAGCIDGFVDLGQVQNEKSGKELADHGLVIVFQPFTGSATSIRSKCPHPVNDTRALHFFSYFPYLLKNVRNAFLQTGYETPKRRVHADFIKEAFGGVYDHWFRRWWRSSSLRRLQRPIFAFQSFNAFFHGFQKSDEEKPLISLVRIKKEIVDLFEDPVPGIFVFPDENNMATIYSIVLGPADTPYEDAILIFELFLPKDYPINPPKVKFVSMDGRHTIHPFFFNNGTVSISILGTYAGPQWSSAQTLCSVLLSIQSILTAEPFFDHPFKKNANRQAHSEEAAEYHTYVRYEAIRMSVCKSVQSCLDDSTPYPHELRQKVFALYVEMFDKYVAWLQNHLDLNGTPIKNPFCGGLGSYEFDALISRLETLKAQVSKKIQPDDANTAP</sequence>
<evidence type="ECO:0000256" key="2">
    <source>
        <dbReference type="ARBA" id="ARBA00004496"/>
    </source>
</evidence>
<keyword evidence="7" id="KW-0547">Nucleotide-binding</keyword>
<dbReference type="Proteomes" id="UP000821866">
    <property type="component" value="Chromosome 3"/>
</dbReference>
<evidence type="ECO:0000256" key="4">
    <source>
        <dbReference type="ARBA" id="ARBA00022490"/>
    </source>
</evidence>
<dbReference type="SUPFAM" id="SSF54495">
    <property type="entry name" value="UBC-like"/>
    <property type="match status" value="1"/>
</dbReference>
<evidence type="ECO:0000256" key="3">
    <source>
        <dbReference type="ARBA" id="ARBA00012486"/>
    </source>
</evidence>
<dbReference type="GO" id="GO:0006915">
    <property type="term" value="P:apoptotic process"/>
    <property type="evidence" value="ECO:0007669"/>
    <property type="project" value="UniProtKB-KW"/>
</dbReference>
<dbReference type="InterPro" id="IPR016135">
    <property type="entry name" value="UBQ-conjugating_enzyme/RWD"/>
</dbReference>
<dbReference type="EC" id="2.3.2.23" evidence="3"/>
<keyword evidence="5" id="KW-0808">Transferase</keyword>
<keyword evidence="6" id="KW-0053">Apoptosis</keyword>
<dbReference type="PANTHER" id="PTHR46116:SF26">
    <property type="entry name" value="UBIQUITIN-CONJUGATING ENZYME E2 Z"/>
    <property type="match status" value="1"/>
</dbReference>
<organism evidence="16 17">
    <name type="scientific">Rhipicephalus microplus</name>
    <name type="common">Cattle tick</name>
    <name type="synonym">Boophilus microplus</name>
    <dbReference type="NCBI Taxonomy" id="6941"/>
    <lineage>
        <taxon>Eukaryota</taxon>
        <taxon>Metazoa</taxon>
        <taxon>Ecdysozoa</taxon>
        <taxon>Arthropoda</taxon>
        <taxon>Chelicerata</taxon>
        <taxon>Arachnida</taxon>
        <taxon>Acari</taxon>
        <taxon>Parasitiformes</taxon>
        <taxon>Ixodida</taxon>
        <taxon>Ixodoidea</taxon>
        <taxon>Ixodidae</taxon>
        <taxon>Rhipicephalinae</taxon>
        <taxon>Rhipicephalus</taxon>
        <taxon>Boophilus</taxon>
    </lineage>
</organism>
<proteinExistence type="predicted"/>
<evidence type="ECO:0000256" key="12">
    <source>
        <dbReference type="ARBA" id="ARBA00041798"/>
    </source>
</evidence>
<reference evidence="16" key="2">
    <citation type="submission" date="2021-09" db="EMBL/GenBank/DDBJ databases">
        <authorList>
            <person name="Jia N."/>
            <person name="Wang J."/>
            <person name="Shi W."/>
            <person name="Du L."/>
            <person name="Sun Y."/>
            <person name="Zhan W."/>
            <person name="Jiang J."/>
            <person name="Wang Q."/>
            <person name="Zhang B."/>
            <person name="Ji P."/>
            <person name="Sakyi L.B."/>
            <person name="Cui X."/>
            <person name="Yuan T."/>
            <person name="Jiang B."/>
            <person name="Yang W."/>
            <person name="Lam T.T.-Y."/>
            <person name="Chang Q."/>
            <person name="Ding S."/>
            <person name="Wang X."/>
            <person name="Zhu J."/>
            <person name="Ruan X."/>
            <person name="Zhao L."/>
            <person name="Wei J."/>
            <person name="Que T."/>
            <person name="Du C."/>
            <person name="Cheng J."/>
            <person name="Dai P."/>
            <person name="Han X."/>
            <person name="Huang E."/>
            <person name="Gao Y."/>
            <person name="Liu J."/>
            <person name="Shao H."/>
            <person name="Ye R."/>
            <person name="Li L."/>
            <person name="Wei W."/>
            <person name="Wang X."/>
            <person name="Wang C."/>
            <person name="Huo Q."/>
            <person name="Li W."/>
            <person name="Guo W."/>
            <person name="Chen H."/>
            <person name="Chen S."/>
            <person name="Zhou L."/>
            <person name="Zhou L."/>
            <person name="Ni X."/>
            <person name="Tian J."/>
            <person name="Zhou Y."/>
            <person name="Sheng Y."/>
            <person name="Liu T."/>
            <person name="Pan Y."/>
            <person name="Xia L."/>
            <person name="Li J."/>
            <person name="Zhao F."/>
            <person name="Cao W."/>
        </authorList>
    </citation>
    <scope>NUCLEOTIDE SEQUENCE</scope>
    <source>
        <strain evidence="16">Rmic-2018</strain>
        <tissue evidence="16">Larvae</tissue>
    </source>
</reference>
<evidence type="ECO:0000256" key="1">
    <source>
        <dbReference type="ARBA" id="ARBA00004123"/>
    </source>
</evidence>
<protein>
    <recommendedName>
        <fullName evidence="11">Ubiquitin-conjugating enzyme E2 Z</fullName>
        <ecNumber evidence="3">2.3.2.23</ecNumber>
    </recommendedName>
    <alternativeName>
        <fullName evidence="12">E2 ubiquitin-conjugating enzyme Z</fullName>
    </alternativeName>
    <alternativeName>
        <fullName evidence="14">Ubiquitin carrier protein Z</fullName>
    </alternativeName>
    <alternativeName>
        <fullName evidence="13">Ubiquitin-protein ligase Z</fullName>
    </alternativeName>
</protein>
<dbReference type="GO" id="GO:0005634">
    <property type="term" value="C:nucleus"/>
    <property type="evidence" value="ECO:0007669"/>
    <property type="project" value="UniProtKB-SubCell"/>
</dbReference>
<keyword evidence="17" id="KW-1185">Reference proteome</keyword>
<evidence type="ECO:0000256" key="9">
    <source>
        <dbReference type="ARBA" id="ARBA00022840"/>
    </source>
</evidence>
<dbReference type="Gene3D" id="3.10.110.10">
    <property type="entry name" value="Ubiquitin Conjugating Enzyme"/>
    <property type="match status" value="1"/>
</dbReference>
<name>A0A9J6EBB1_RHIMP</name>
<evidence type="ECO:0000256" key="7">
    <source>
        <dbReference type="ARBA" id="ARBA00022741"/>
    </source>
</evidence>
<evidence type="ECO:0000256" key="11">
    <source>
        <dbReference type="ARBA" id="ARBA00039894"/>
    </source>
</evidence>
<evidence type="ECO:0000256" key="5">
    <source>
        <dbReference type="ARBA" id="ARBA00022679"/>
    </source>
</evidence>
<dbReference type="EMBL" id="JABSTU010000005">
    <property type="protein sequence ID" value="KAH8031365.1"/>
    <property type="molecule type" value="Genomic_DNA"/>
</dbReference>